<evidence type="ECO:0000313" key="2">
    <source>
        <dbReference type="Proteomes" id="UP000004277"/>
    </source>
</evidence>
<protein>
    <submittedName>
        <fullName evidence="1">HutD family protein</fullName>
    </submittedName>
</protein>
<dbReference type="Proteomes" id="UP000004277">
    <property type="component" value="Unassembled WGS sequence"/>
</dbReference>
<dbReference type="EMBL" id="AKCV02000017">
    <property type="protein sequence ID" value="TMS57867.1"/>
    <property type="molecule type" value="Genomic_DNA"/>
</dbReference>
<keyword evidence="2" id="KW-1185">Reference proteome</keyword>
<name>A0ACD3SNQ7_9BURK</name>
<reference evidence="1" key="1">
    <citation type="submission" date="2019-05" db="EMBL/GenBank/DDBJ databases">
        <title>Revised genome assembly of Burkholderiaceae (previously Ralstonia) sp. PBA.</title>
        <authorList>
            <person name="Gan H.M."/>
        </authorList>
    </citation>
    <scope>NUCLEOTIDE SEQUENCE</scope>
    <source>
        <strain evidence="1">PBA</strain>
    </source>
</reference>
<accession>A0ACD3SNQ7</accession>
<gene>
    <name evidence="1" type="ORF">MW7_010365</name>
</gene>
<sequence length="205" mass="21636">MRQGKGPEPADGGPVTLPDRRFTLASLAPQPWKNGGGVTREIAVMPAGAGMDDFLWRISVAEIASSGPFSCFAGIDRQIMLLEGDGVHLHGQGIDHRLDVPLAPFAFDGGAALAATLLGGVTHDLNVMTRRGQMRADIHVLRRAGRLPACDALMLLALRGRWVPHGLQAGEGALWTHVCSAHELVPDTSADAALVAICLSRMATP</sequence>
<organism evidence="1 2">
    <name type="scientific">Imbroritus primus</name>
    <dbReference type="NCBI Taxonomy" id="3058603"/>
    <lineage>
        <taxon>Bacteria</taxon>
        <taxon>Pseudomonadati</taxon>
        <taxon>Pseudomonadota</taxon>
        <taxon>Betaproteobacteria</taxon>
        <taxon>Burkholderiales</taxon>
        <taxon>Burkholderiaceae</taxon>
        <taxon>Imbroritus</taxon>
    </lineage>
</organism>
<proteinExistence type="predicted"/>
<evidence type="ECO:0000313" key="1">
    <source>
        <dbReference type="EMBL" id="TMS57867.1"/>
    </source>
</evidence>
<comment type="caution">
    <text evidence="1">The sequence shown here is derived from an EMBL/GenBank/DDBJ whole genome shotgun (WGS) entry which is preliminary data.</text>
</comment>